<dbReference type="Proteomes" id="UP001303647">
    <property type="component" value="Unassembled WGS sequence"/>
</dbReference>
<comment type="caution">
    <text evidence="4">The sequence shown here is derived from an EMBL/GenBank/DDBJ whole genome shotgun (WGS) entry which is preliminary data.</text>
</comment>
<keyword evidence="1" id="KW-0560">Oxidoreductase</keyword>
<evidence type="ECO:0000256" key="2">
    <source>
        <dbReference type="ARBA" id="ARBA00023445"/>
    </source>
</evidence>
<dbReference type="FunFam" id="3.40.50.720:FF:000426">
    <property type="entry name" value="Aldehyde reductase 2"/>
    <property type="match status" value="1"/>
</dbReference>
<dbReference type="InterPro" id="IPR001509">
    <property type="entry name" value="Epimerase_deHydtase"/>
</dbReference>
<feature type="domain" description="NAD-dependent epimerase/dehydratase" evidence="3">
    <location>
        <begin position="15"/>
        <end position="265"/>
    </location>
</feature>
<proteinExistence type="inferred from homology"/>
<reference evidence="4" key="2">
    <citation type="submission" date="2023-05" db="EMBL/GenBank/DDBJ databases">
        <authorList>
            <consortium name="Lawrence Berkeley National Laboratory"/>
            <person name="Steindorff A."/>
            <person name="Hensen N."/>
            <person name="Bonometti L."/>
            <person name="Westerberg I."/>
            <person name="Brannstrom I.O."/>
            <person name="Guillou S."/>
            <person name="Cros-Aarteil S."/>
            <person name="Calhoun S."/>
            <person name="Haridas S."/>
            <person name="Kuo A."/>
            <person name="Mondo S."/>
            <person name="Pangilinan J."/>
            <person name="Riley R."/>
            <person name="Labutti K."/>
            <person name="Andreopoulos B."/>
            <person name="Lipzen A."/>
            <person name="Chen C."/>
            <person name="Yanf M."/>
            <person name="Daum C."/>
            <person name="Ng V."/>
            <person name="Clum A."/>
            <person name="Ohm R."/>
            <person name="Martin F."/>
            <person name="Silar P."/>
            <person name="Natvig D."/>
            <person name="Lalanne C."/>
            <person name="Gautier V."/>
            <person name="Ament-Velasquez S.L."/>
            <person name="Kruys A."/>
            <person name="Hutchinson M.I."/>
            <person name="Powell A.J."/>
            <person name="Barry K."/>
            <person name="Miller A.N."/>
            <person name="Grigoriev I.V."/>
            <person name="Debuchy R."/>
            <person name="Gladieux P."/>
            <person name="Thoren M.H."/>
            <person name="Johannesson H."/>
        </authorList>
    </citation>
    <scope>NUCLEOTIDE SEQUENCE</scope>
    <source>
        <strain evidence="4">CBS 359.72</strain>
    </source>
</reference>
<dbReference type="Pfam" id="PF01370">
    <property type="entry name" value="Epimerase"/>
    <property type="match status" value="1"/>
</dbReference>
<dbReference type="AlphaFoldDB" id="A0AAN7CP88"/>
<accession>A0AAN7CP88</accession>
<keyword evidence="5" id="KW-1185">Reference proteome</keyword>
<sequence>MSSTRDTVVSPGSRILVTGVSGFIGSHVADQLLARGYSVTGTTRDASKIAWIQQLFDKKYGTGKFNIVEIADFNRVATFDTVLEGVSGIVHAASDMSMDPDPNKVITPMVDGVRNMLEASARQPSVKRFVFTSSCASAASAGAPPQTVDVDTWNDGVSQAAWAPPPYQAERGFAVYAASKMEAEREAWKWYREHKPHFVLNTVLPSMNFGKSLDPVNQGHPSTSFMVQAVFQGNVEMVENAPQYFFVDVQDNARIHVAALIHPEVHAQRIFAYAAPYTWRNVQRVIQKLYPGKVPDKYIADAEPDKSEIIPAARAEALLKEMGQLGWTSLEDCVKMNTEDLAAKSA</sequence>
<name>A0AAN7CP88_9PEZI</name>
<dbReference type="PANTHER" id="PTHR10366">
    <property type="entry name" value="NAD DEPENDENT EPIMERASE/DEHYDRATASE"/>
    <property type="match status" value="1"/>
</dbReference>
<dbReference type="PANTHER" id="PTHR10366:SF562">
    <property type="entry name" value="ALDEHYDE REDUCTASE II (AFU_ORTHOLOGUE AFUA_1G11360)"/>
    <property type="match status" value="1"/>
</dbReference>
<comment type="similarity">
    <text evidence="2">Belongs to the NAD(P)-dependent epimerase/dehydratase family. Dihydroflavonol-4-reductase subfamily.</text>
</comment>
<gene>
    <name evidence="4" type="ORF">C7999DRAFT_35283</name>
</gene>
<evidence type="ECO:0000313" key="4">
    <source>
        <dbReference type="EMBL" id="KAK4244358.1"/>
    </source>
</evidence>
<dbReference type="SUPFAM" id="SSF51735">
    <property type="entry name" value="NAD(P)-binding Rossmann-fold domains"/>
    <property type="match status" value="1"/>
</dbReference>
<reference evidence="4" key="1">
    <citation type="journal article" date="2023" name="Mol. Phylogenet. Evol.">
        <title>Genome-scale phylogeny and comparative genomics of the fungal order Sordariales.</title>
        <authorList>
            <person name="Hensen N."/>
            <person name="Bonometti L."/>
            <person name="Westerberg I."/>
            <person name="Brannstrom I.O."/>
            <person name="Guillou S."/>
            <person name="Cros-Aarteil S."/>
            <person name="Calhoun S."/>
            <person name="Haridas S."/>
            <person name="Kuo A."/>
            <person name="Mondo S."/>
            <person name="Pangilinan J."/>
            <person name="Riley R."/>
            <person name="LaButti K."/>
            <person name="Andreopoulos B."/>
            <person name="Lipzen A."/>
            <person name="Chen C."/>
            <person name="Yan M."/>
            <person name="Daum C."/>
            <person name="Ng V."/>
            <person name="Clum A."/>
            <person name="Steindorff A."/>
            <person name="Ohm R.A."/>
            <person name="Martin F."/>
            <person name="Silar P."/>
            <person name="Natvig D.O."/>
            <person name="Lalanne C."/>
            <person name="Gautier V."/>
            <person name="Ament-Velasquez S.L."/>
            <person name="Kruys A."/>
            <person name="Hutchinson M.I."/>
            <person name="Powell A.J."/>
            <person name="Barry K."/>
            <person name="Miller A.N."/>
            <person name="Grigoriev I.V."/>
            <person name="Debuchy R."/>
            <person name="Gladieux P."/>
            <person name="Hiltunen Thoren M."/>
            <person name="Johannesson H."/>
        </authorList>
    </citation>
    <scope>NUCLEOTIDE SEQUENCE</scope>
    <source>
        <strain evidence="4">CBS 359.72</strain>
    </source>
</reference>
<dbReference type="InterPro" id="IPR036291">
    <property type="entry name" value="NAD(P)-bd_dom_sf"/>
</dbReference>
<organism evidence="4 5">
    <name type="scientific">Corynascus novoguineensis</name>
    <dbReference type="NCBI Taxonomy" id="1126955"/>
    <lineage>
        <taxon>Eukaryota</taxon>
        <taxon>Fungi</taxon>
        <taxon>Dikarya</taxon>
        <taxon>Ascomycota</taxon>
        <taxon>Pezizomycotina</taxon>
        <taxon>Sordariomycetes</taxon>
        <taxon>Sordariomycetidae</taxon>
        <taxon>Sordariales</taxon>
        <taxon>Chaetomiaceae</taxon>
        <taxon>Corynascus</taxon>
    </lineage>
</organism>
<dbReference type="GO" id="GO:0016616">
    <property type="term" value="F:oxidoreductase activity, acting on the CH-OH group of donors, NAD or NADP as acceptor"/>
    <property type="evidence" value="ECO:0007669"/>
    <property type="project" value="TreeGrafter"/>
</dbReference>
<dbReference type="Gene3D" id="3.40.50.720">
    <property type="entry name" value="NAD(P)-binding Rossmann-like Domain"/>
    <property type="match status" value="1"/>
</dbReference>
<evidence type="ECO:0000259" key="3">
    <source>
        <dbReference type="Pfam" id="PF01370"/>
    </source>
</evidence>
<dbReference type="EMBL" id="MU857743">
    <property type="protein sequence ID" value="KAK4244358.1"/>
    <property type="molecule type" value="Genomic_DNA"/>
</dbReference>
<protein>
    <recommendedName>
        <fullName evidence="3">NAD-dependent epimerase/dehydratase domain-containing protein</fullName>
    </recommendedName>
</protein>
<dbReference type="InterPro" id="IPR050425">
    <property type="entry name" value="NAD(P)_dehydrat-like"/>
</dbReference>
<evidence type="ECO:0000313" key="5">
    <source>
        <dbReference type="Proteomes" id="UP001303647"/>
    </source>
</evidence>
<evidence type="ECO:0000256" key="1">
    <source>
        <dbReference type="ARBA" id="ARBA00023002"/>
    </source>
</evidence>